<keyword evidence="1" id="KW-0805">Transcription regulation</keyword>
<sequence length="257" mass="28105">MNQLERRENILKSLHENGQVLVKELAVNLKTSEVTLRADLRALEEDGKLKRFFGGAQRIQSLTFSNSDVEVQIERRYEINAEAKQRIATKAVSLILPSDTIILDSGSTTHLVAEKLALIRGNTVITNNLAACVALMDSEETTLVVIGGTYRNKTKSLHGFRAEQCLDGVQADVLFVGADGLDVEKGITTFNEGYAITDVMAKCVKRVVAVVDSTKLGRIGFNKVLDTSQIDTLIIDDGISPEEKVRFEASGVEVLIA</sequence>
<keyword evidence="2" id="KW-0238">DNA-binding</keyword>
<evidence type="ECO:0000256" key="1">
    <source>
        <dbReference type="ARBA" id="ARBA00023015"/>
    </source>
</evidence>
<dbReference type="GO" id="GO:0003677">
    <property type="term" value="F:DNA binding"/>
    <property type="evidence" value="ECO:0007669"/>
    <property type="project" value="UniProtKB-KW"/>
</dbReference>
<comment type="caution">
    <text evidence="5">The sequence shown here is derived from an EMBL/GenBank/DDBJ whole genome shotgun (WGS) entry which is preliminary data.</text>
</comment>
<feature type="domain" description="HTH deoR-type" evidence="4">
    <location>
        <begin position="3"/>
        <end position="58"/>
    </location>
</feature>
<evidence type="ECO:0000313" key="5">
    <source>
        <dbReference type="EMBL" id="RJX67148.1"/>
    </source>
</evidence>
<name>A0A3A6Q7N0_9VIBR</name>
<evidence type="ECO:0000259" key="4">
    <source>
        <dbReference type="PROSITE" id="PS51000"/>
    </source>
</evidence>
<dbReference type="PROSITE" id="PS51000">
    <property type="entry name" value="HTH_DEOR_2"/>
    <property type="match status" value="1"/>
</dbReference>
<dbReference type="Gene3D" id="3.40.50.1360">
    <property type="match status" value="1"/>
</dbReference>
<proteinExistence type="predicted"/>
<dbReference type="InterPro" id="IPR037171">
    <property type="entry name" value="NagB/RpiA_transferase-like"/>
</dbReference>
<dbReference type="RefSeq" id="WP_120034376.1">
    <property type="nucleotide sequence ID" value="NZ_QVMU01000025.1"/>
</dbReference>
<dbReference type="EMBL" id="QVMU01000025">
    <property type="protein sequence ID" value="RJX67148.1"/>
    <property type="molecule type" value="Genomic_DNA"/>
</dbReference>
<evidence type="ECO:0000256" key="2">
    <source>
        <dbReference type="ARBA" id="ARBA00023125"/>
    </source>
</evidence>
<dbReference type="GO" id="GO:0003700">
    <property type="term" value="F:DNA-binding transcription factor activity"/>
    <property type="evidence" value="ECO:0007669"/>
    <property type="project" value="InterPro"/>
</dbReference>
<dbReference type="InterPro" id="IPR018356">
    <property type="entry name" value="Tscrpt_reg_HTH_DeoR_CS"/>
</dbReference>
<dbReference type="InterPro" id="IPR001034">
    <property type="entry name" value="DeoR_HTH"/>
</dbReference>
<dbReference type="InterPro" id="IPR036390">
    <property type="entry name" value="WH_DNA-bd_sf"/>
</dbReference>
<protein>
    <submittedName>
        <fullName evidence="5">DeoR/GlpR transcriptional regulator</fullName>
    </submittedName>
</protein>
<gene>
    <name evidence="5" type="ORF">DZ860_19220</name>
</gene>
<reference evidence="5 6" key="1">
    <citation type="submission" date="2018-08" db="EMBL/GenBank/DDBJ databases">
        <title>Vibrio isolated from the Eastern China Marginal Seas.</title>
        <authorList>
            <person name="Li Y."/>
        </authorList>
    </citation>
    <scope>NUCLEOTIDE SEQUENCE [LARGE SCALE GENOMIC DNA]</scope>
    <source>
        <strain evidence="5 6">BEI233</strain>
    </source>
</reference>
<evidence type="ECO:0000256" key="3">
    <source>
        <dbReference type="ARBA" id="ARBA00023163"/>
    </source>
</evidence>
<dbReference type="AlphaFoldDB" id="A0A3A6Q7N0"/>
<accession>A0A3A6Q7N0</accession>
<dbReference type="OrthoDB" id="5685843at2"/>
<dbReference type="Proteomes" id="UP000273252">
    <property type="component" value="Unassembled WGS sequence"/>
</dbReference>
<dbReference type="Gene3D" id="1.10.10.10">
    <property type="entry name" value="Winged helix-like DNA-binding domain superfamily/Winged helix DNA-binding domain"/>
    <property type="match status" value="1"/>
</dbReference>
<dbReference type="Pfam" id="PF08220">
    <property type="entry name" value="HTH_DeoR"/>
    <property type="match status" value="1"/>
</dbReference>
<evidence type="ECO:0000313" key="6">
    <source>
        <dbReference type="Proteomes" id="UP000273252"/>
    </source>
</evidence>
<dbReference type="InterPro" id="IPR014036">
    <property type="entry name" value="DeoR-like_C"/>
</dbReference>
<dbReference type="SUPFAM" id="SSF46785">
    <property type="entry name" value="Winged helix' DNA-binding domain"/>
    <property type="match status" value="1"/>
</dbReference>
<dbReference type="Pfam" id="PF00455">
    <property type="entry name" value="DeoRC"/>
    <property type="match status" value="1"/>
</dbReference>
<dbReference type="PANTHER" id="PTHR30363">
    <property type="entry name" value="HTH-TYPE TRANSCRIPTIONAL REGULATOR SRLR-RELATED"/>
    <property type="match status" value="1"/>
</dbReference>
<dbReference type="PROSITE" id="PS00894">
    <property type="entry name" value="HTH_DEOR_1"/>
    <property type="match status" value="1"/>
</dbReference>
<keyword evidence="3" id="KW-0804">Transcription</keyword>
<dbReference type="PANTHER" id="PTHR30363:SF44">
    <property type="entry name" value="AGA OPERON TRANSCRIPTIONAL REPRESSOR-RELATED"/>
    <property type="match status" value="1"/>
</dbReference>
<dbReference type="SUPFAM" id="SSF100950">
    <property type="entry name" value="NagB/RpiA/CoA transferase-like"/>
    <property type="match status" value="1"/>
</dbReference>
<keyword evidence="6" id="KW-1185">Reference proteome</keyword>
<dbReference type="InterPro" id="IPR050313">
    <property type="entry name" value="Carb_Metab_HTH_regulators"/>
</dbReference>
<dbReference type="InterPro" id="IPR036388">
    <property type="entry name" value="WH-like_DNA-bd_sf"/>
</dbReference>
<dbReference type="SMART" id="SM00420">
    <property type="entry name" value="HTH_DEOR"/>
    <property type="match status" value="1"/>
</dbReference>
<dbReference type="SMART" id="SM01134">
    <property type="entry name" value="DeoRC"/>
    <property type="match status" value="1"/>
</dbReference>
<organism evidence="5 6">
    <name type="scientific">Vibrio sinensis</name>
    <dbReference type="NCBI Taxonomy" id="2302434"/>
    <lineage>
        <taxon>Bacteria</taxon>
        <taxon>Pseudomonadati</taxon>
        <taxon>Pseudomonadota</taxon>
        <taxon>Gammaproteobacteria</taxon>
        <taxon>Vibrionales</taxon>
        <taxon>Vibrionaceae</taxon>
        <taxon>Vibrio</taxon>
    </lineage>
</organism>